<proteinExistence type="predicted"/>
<evidence type="ECO:0000256" key="1">
    <source>
        <dbReference type="SAM" id="MobiDB-lite"/>
    </source>
</evidence>
<feature type="compositionally biased region" description="Polar residues" evidence="1">
    <location>
        <begin position="17"/>
        <end position="27"/>
    </location>
</feature>
<feature type="compositionally biased region" description="Low complexity" evidence="1">
    <location>
        <begin position="1"/>
        <end position="16"/>
    </location>
</feature>
<name>A0AAU9LX26_9ASTR</name>
<feature type="region of interest" description="Disordered" evidence="1">
    <location>
        <begin position="1"/>
        <end position="35"/>
    </location>
</feature>
<accession>A0AAU9LX26</accession>
<evidence type="ECO:0000313" key="3">
    <source>
        <dbReference type="Proteomes" id="UP001157418"/>
    </source>
</evidence>
<comment type="caution">
    <text evidence="2">The sequence shown here is derived from an EMBL/GenBank/DDBJ whole genome shotgun (WGS) entry which is preliminary data.</text>
</comment>
<sequence>MTSTATTQPSQQASQQGNLHASSSNTGKKMRKLGLRGPSFRVGVSEGVSEVPTVNGVPLVNEVIEEEDDIMMLEEEEVMMLEEEAVDVPVKVAQDLKQSLDEVGDAIDQIRGSGNESDASDVPLVNEGGEEPEFTEGHASDVLPDKIKISVEEIANLLEAGYSMAEIESMGWLEIELDDTPPVEMDLNEDEPDVDEGEADFVNDVLNDGGVIEGEGEADFVNDGGVIEGEGEADFVNDGDVIEVEGVENQDDGDVIEGKGVNHGNEAAGDVLNNEVADEGNVVDDEGHLIVPKTRKRKPSERITKLKLKKAVFDKDGGGSTCSNPVNLE</sequence>
<dbReference type="AlphaFoldDB" id="A0AAU9LX26"/>
<dbReference type="Proteomes" id="UP001157418">
    <property type="component" value="Unassembled WGS sequence"/>
</dbReference>
<keyword evidence="3" id="KW-1185">Reference proteome</keyword>
<feature type="region of interest" description="Disordered" evidence="1">
    <location>
        <begin position="111"/>
        <end position="140"/>
    </location>
</feature>
<protein>
    <submittedName>
        <fullName evidence="2">Uncharacterized protein</fullName>
    </submittedName>
</protein>
<dbReference type="EMBL" id="CAKMRJ010000113">
    <property type="protein sequence ID" value="CAH1418199.1"/>
    <property type="molecule type" value="Genomic_DNA"/>
</dbReference>
<reference evidence="2 3" key="1">
    <citation type="submission" date="2022-01" db="EMBL/GenBank/DDBJ databases">
        <authorList>
            <person name="Xiong W."/>
            <person name="Schranz E."/>
        </authorList>
    </citation>
    <scope>NUCLEOTIDE SEQUENCE [LARGE SCALE GENOMIC DNA]</scope>
</reference>
<gene>
    <name evidence="2" type="ORF">LVIROSA_LOCUS5810</name>
</gene>
<evidence type="ECO:0000313" key="2">
    <source>
        <dbReference type="EMBL" id="CAH1418199.1"/>
    </source>
</evidence>
<organism evidence="2 3">
    <name type="scientific">Lactuca virosa</name>
    <dbReference type="NCBI Taxonomy" id="75947"/>
    <lineage>
        <taxon>Eukaryota</taxon>
        <taxon>Viridiplantae</taxon>
        <taxon>Streptophyta</taxon>
        <taxon>Embryophyta</taxon>
        <taxon>Tracheophyta</taxon>
        <taxon>Spermatophyta</taxon>
        <taxon>Magnoliopsida</taxon>
        <taxon>eudicotyledons</taxon>
        <taxon>Gunneridae</taxon>
        <taxon>Pentapetalae</taxon>
        <taxon>asterids</taxon>
        <taxon>campanulids</taxon>
        <taxon>Asterales</taxon>
        <taxon>Asteraceae</taxon>
        <taxon>Cichorioideae</taxon>
        <taxon>Cichorieae</taxon>
        <taxon>Lactucinae</taxon>
        <taxon>Lactuca</taxon>
    </lineage>
</organism>